<accession>A0A2T8KR07</accession>
<dbReference type="Gramene" id="PVH64589">
    <property type="protein sequence ID" value="PVH64589"/>
    <property type="gene ID" value="PAHAL_2G308500"/>
</dbReference>
<dbReference type="Proteomes" id="UP000243499">
    <property type="component" value="Chromosome 2"/>
</dbReference>
<dbReference type="SUPFAM" id="SSF117916">
    <property type="entry name" value="Fe-S cluster assembly (FSCA) domain-like"/>
    <property type="match status" value="1"/>
</dbReference>
<reference evidence="2" key="1">
    <citation type="submission" date="2018-04" db="EMBL/GenBank/DDBJ databases">
        <title>WGS assembly of Panicum hallii.</title>
        <authorList>
            <person name="Lovell J."/>
            <person name="Jenkins J."/>
            <person name="Lowry D."/>
            <person name="Mamidi S."/>
            <person name="Sreedasyam A."/>
            <person name="Weng X."/>
            <person name="Barry K."/>
            <person name="Bonette J."/>
            <person name="Campitelli B."/>
            <person name="Daum C."/>
            <person name="Gordon S."/>
            <person name="Gould B."/>
            <person name="Lipzen A."/>
            <person name="Macqueen A."/>
            <person name="Palacio-Mejia J."/>
            <person name="Plott C."/>
            <person name="Shakirov E."/>
            <person name="Shu S."/>
            <person name="Yoshinaga Y."/>
            <person name="Zane M."/>
            <person name="Rokhsar D."/>
            <person name="Grimwood J."/>
            <person name="Schmutz J."/>
            <person name="Juenger T."/>
        </authorList>
    </citation>
    <scope>NUCLEOTIDE SEQUENCE [LARGE SCALE GENOMIC DNA]</scope>
    <source>
        <strain evidence="2">FIL2</strain>
    </source>
</reference>
<dbReference type="Gene3D" id="3.30.300.130">
    <property type="entry name" value="Fe-S cluster assembly (FSCA)"/>
    <property type="match status" value="1"/>
</dbReference>
<organism evidence="2">
    <name type="scientific">Panicum hallii</name>
    <dbReference type="NCBI Taxonomy" id="206008"/>
    <lineage>
        <taxon>Eukaryota</taxon>
        <taxon>Viridiplantae</taxon>
        <taxon>Streptophyta</taxon>
        <taxon>Embryophyta</taxon>
        <taxon>Tracheophyta</taxon>
        <taxon>Spermatophyta</taxon>
        <taxon>Magnoliopsida</taxon>
        <taxon>Liliopsida</taxon>
        <taxon>Poales</taxon>
        <taxon>Poaceae</taxon>
        <taxon>PACMAD clade</taxon>
        <taxon>Panicoideae</taxon>
        <taxon>Panicodae</taxon>
        <taxon>Paniceae</taxon>
        <taxon>Panicinae</taxon>
        <taxon>Panicum</taxon>
        <taxon>Panicum sect. Panicum</taxon>
    </lineage>
</organism>
<dbReference type="PANTHER" id="PTHR36018">
    <property type="entry name" value="OS09G0481800 PROTEIN"/>
    <property type="match status" value="1"/>
</dbReference>
<dbReference type="InterPro" id="IPR034904">
    <property type="entry name" value="FSCA_dom_sf"/>
</dbReference>
<sequence>MLAQKHGPSTTSPPQPGPAQFRRRQQYYWPLFLLSPQSKKKIRRPTGQRLFSAPAIPTAMAFAAVLRAGLLAVPLPLSASSPPPFFATSDYARVPRLTAAARAVRYRRRGRPSRAAAAITASLDLTEDNVRLALEEAKSELGQLFDTSVGITGQVDLAELDGPFVKLRLKGKFWHTRSTVVARIGNYLKNRIPEILEVEIEDEKQLDDSPAAF</sequence>
<evidence type="ECO:0000256" key="1">
    <source>
        <dbReference type="SAM" id="MobiDB-lite"/>
    </source>
</evidence>
<gene>
    <name evidence="2" type="ORF">PAHAL_2G308500</name>
</gene>
<feature type="region of interest" description="Disordered" evidence="1">
    <location>
        <begin position="1"/>
        <end position="20"/>
    </location>
</feature>
<protein>
    <recommendedName>
        <fullName evidence="3">NIF system FeS cluster assembly NifU C-terminal domain-containing protein</fullName>
    </recommendedName>
</protein>
<dbReference type="AlphaFoldDB" id="A0A2T8KR07"/>
<dbReference type="EMBL" id="CM008047">
    <property type="protein sequence ID" value="PVH64589.1"/>
    <property type="molecule type" value="Genomic_DNA"/>
</dbReference>
<evidence type="ECO:0000313" key="2">
    <source>
        <dbReference type="EMBL" id="PVH64589.1"/>
    </source>
</evidence>
<evidence type="ECO:0008006" key="3">
    <source>
        <dbReference type="Google" id="ProtNLM"/>
    </source>
</evidence>
<dbReference type="PANTHER" id="PTHR36018:SF1">
    <property type="entry name" value="OS09G0481800 PROTEIN"/>
    <property type="match status" value="1"/>
</dbReference>
<name>A0A2T8KR07_9POAL</name>
<proteinExistence type="predicted"/>